<name>A0AA87YWZ3_FICCA</name>
<dbReference type="EMBL" id="BTGU01004325">
    <property type="protein sequence ID" value="GMN25452.1"/>
    <property type="molecule type" value="Genomic_DNA"/>
</dbReference>
<gene>
    <name evidence="1" type="ORF">TIFTF001_045948</name>
    <name evidence="2" type="ORF">TIFTF001_045950</name>
</gene>
<comment type="caution">
    <text evidence="2">The sequence shown here is derived from an EMBL/GenBank/DDBJ whole genome shotgun (WGS) entry which is preliminary data.</text>
</comment>
<evidence type="ECO:0000313" key="3">
    <source>
        <dbReference type="Proteomes" id="UP001187192"/>
    </source>
</evidence>
<reference evidence="2" key="1">
    <citation type="submission" date="2023-07" db="EMBL/GenBank/DDBJ databases">
        <title>draft genome sequence of fig (Ficus carica).</title>
        <authorList>
            <person name="Takahashi T."/>
            <person name="Nishimura K."/>
        </authorList>
    </citation>
    <scope>NUCLEOTIDE SEQUENCE</scope>
</reference>
<evidence type="ECO:0000313" key="2">
    <source>
        <dbReference type="EMBL" id="GMN25469.1"/>
    </source>
</evidence>
<organism evidence="2 3">
    <name type="scientific">Ficus carica</name>
    <name type="common">Common fig</name>
    <dbReference type="NCBI Taxonomy" id="3494"/>
    <lineage>
        <taxon>Eukaryota</taxon>
        <taxon>Viridiplantae</taxon>
        <taxon>Streptophyta</taxon>
        <taxon>Embryophyta</taxon>
        <taxon>Tracheophyta</taxon>
        <taxon>Spermatophyta</taxon>
        <taxon>Magnoliopsida</taxon>
        <taxon>eudicotyledons</taxon>
        <taxon>Gunneridae</taxon>
        <taxon>Pentapetalae</taxon>
        <taxon>rosids</taxon>
        <taxon>fabids</taxon>
        <taxon>Rosales</taxon>
        <taxon>Moraceae</taxon>
        <taxon>Ficeae</taxon>
        <taxon>Ficus</taxon>
    </lineage>
</organism>
<dbReference type="Proteomes" id="UP001187192">
    <property type="component" value="Unassembled WGS sequence"/>
</dbReference>
<evidence type="ECO:0000313" key="1">
    <source>
        <dbReference type="EMBL" id="GMN25452.1"/>
    </source>
</evidence>
<protein>
    <submittedName>
        <fullName evidence="2">Uncharacterized protein</fullName>
    </submittedName>
</protein>
<proteinExistence type="predicted"/>
<accession>A0AA87YWZ3</accession>
<sequence>MPPIRGSSSEDILLRAWSRLAVIQLRGATRRWWESIGQDLNLVRWRDFRCNITEYFVGHFLYRGRMVDLTYAQGRRFFARAARWAPVHGENMQEYKPRFEEDFLVECPYELHQEDA</sequence>
<dbReference type="EMBL" id="BTGU01004326">
    <property type="protein sequence ID" value="GMN25469.1"/>
    <property type="molecule type" value="Genomic_DNA"/>
</dbReference>
<dbReference type="AlphaFoldDB" id="A0AA87YWZ3"/>
<keyword evidence="3" id="KW-1185">Reference proteome</keyword>